<organism evidence="1 2">
    <name type="scientific">Micromonospora zhanjiangensis</name>
    <dbReference type="NCBI Taxonomy" id="1522057"/>
    <lineage>
        <taxon>Bacteria</taxon>
        <taxon>Bacillati</taxon>
        <taxon>Actinomycetota</taxon>
        <taxon>Actinomycetes</taxon>
        <taxon>Micromonosporales</taxon>
        <taxon>Micromonosporaceae</taxon>
        <taxon>Micromonospora</taxon>
    </lineage>
</organism>
<keyword evidence="2" id="KW-1185">Reference proteome</keyword>
<comment type="caution">
    <text evidence="1">The sequence shown here is derived from an EMBL/GenBank/DDBJ whole genome shotgun (WGS) entry which is preliminary data.</text>
</comment>
<gene>
    <name evidence="1" type="ORF">ACFOX0_07130</name>
</gene>
<dbReference type="Proteomes" id="UP001595868">
    <property type="component" value="Unassembled WGS sequence"/>
</dbReference>
<name>A0ABV8KI76_9ACTN</name>
<protein>
    <submittedName>
        <fullName evidence="1">Uncharacterized protein</fullName>
    </submittedName>
</protein>
<dbReference type="EMBL" id="JBHSBN010000003">
    <property type="protein sequence ID" value="MFC4105706.1"/>
    <property type="molecule type" value="Genomic_DNA"/>
</dbReference>
<reference evidence="2" key="1">
    <citation type="journal article" date="2019" name="Int. J. Syst. Evol. Microbiol.">
        <title>The Global Catalogue of Microorganisms (GCM) 10K type strain sequencing project: providing services to taxonomists for standard genome sequencing and annotation.</title>
        <authorList>
            <consortium name="The Broad Institute Genomics Platform"/>
            <consortium name="The Broad Institute Genome Sequencing Center for Infectious Disease"/>
            <person name="Wu L."/>
            <person name="Ma J."/>
        </authorList>
    </citation>
    <scope>NUCLEOTIDE SEQUENCE [LARGE SCALE GENOMIC DNA]</scope>
    <source>
        <strain evidence="2">2902at01</strain>
    </source>
</reference>
<proteinExistence type="predicted"/>
<accession>A0ABV8KI76</accession>
<evidence type="ECO:0000313" key="2">
    <source>
        <dbReference type="Proteomes" id="UP001595868"/>
    </source>
</evidence>
<sequence length="280" mass="31367">MTLPKPDTVLPSESSEAGSTRLHLLVTAEAVADPADPSDAPRSAVGISTDPVRPGWIRLHPLDPDDRIRPYDIVTVDARRPAAPPDPEIWRPTPRTLRVSHHLKQWRLRQRWLDPHVEGSMCELERRSGPPPVPRSLALVRPREVTALEIDPQPGLTAGQWRRPGHHRWLPTAPGRPVPAGGPPPPTAGPARFRGAYRYRCHEPGCPGHRQRILDREFVALQQRLAELPDDRLRRALENTFLTRLCGPDRATAFYVGTRTDRPGGFRVLGVYWPLRASGH</sequence>
<dbReference type="RefSeq" id="WP_377542910.1">
    <property type="nucleotide sequence ID" value="NZ_JBHSBN010000003.1"/>
</dbReference>
<evidence type="ECO:0000313" key="1">
    <source>
        <dbReference type="EMBL" id="MFC4105706.1"/>
    </source>
</evidence>